<dbReference type="InterPro" id="IPR058333">
    <property type="entry name" value="DUF8020"/>
</dbReference>
<gene>
    <name evidence="2" type="ORF">IU449_02200</name>
</gene>
<dbReference type="Proteomes" id="UP000707731">
    <property type="component" value="Unassembled WGS sequence"/>
</dbReference>
<keyword evidence="3" id="KW-1185">Reference proteome</keyword>
<feature type="domain" description="DUF8020" evidence="1">
    <location>
        <begin position="33"/>
        <end position="106"/>
    </location>
</feature>
<dbReference type="RefSeq" id="WP_195000292.1">
    <property type="nucleotide sequence ID" value="NZ_JADLQN010000001.1"/>
</dbReference>
<evidence type="ECO:0000313" key="2">
    <source>
        <dbReference type="EMBL" id="MBF6353369.1"/>
    </source>
</evidence>
<proteinExistence type="predicted"/>
<protein>
    <recommendedName>
        <fullName evidence="1">DUF8020 domain-containing protein</fullName>
    </recommendedName>
</protein>
<name>A0ABS0D925_9NOCA</name>
<evidence type="ECO:0000313" key="3">
    <source>
        <dbReference type="Proteomes" id="UP000707731"/>
    </source>
</evidence>
<organism evidence="2 3">
    <name type="scientific">Nocardia higoensis</name>
    <dbReference type="NCBI Taxonomy" id="228599"/>
    <lineage>
        <taxon>Bacteria</taxon>
        <taxon>Bacillati</taxon>
        <taxon>Actinomycetota</taxon>
        <taxon>Actinomycetes</taxon>
        <taxon>Mycobacteriales</taxon>
        <taxon>Nocardiaceae</taxon>
        <taxon>Nocardia</taxon>
    </lineage>
</organism>
<reference evidence="2 3" key="1">
    <citation type="submission" date="2020-10" db="EMBL/GenBank/DDBJ databases">
        <title>Identification of Nocardia species via Next-generation sequencing and recognition of intraspecies genetic diversity.</title>
        <authorList>
            <person name="Li P."/>
            <person name="Li P."/>
            <person name="Lu B."/>
        </authorList>
    </citation>
    <scope>NUCLEOTIDE SEQUENCE [LARGE SCALE GENOMIC DNA]</scope>
    <source>
        <strain evidence="2 3">BJ06-0143</strain>
    </source>
</reference>
<comment type="caution">
    <text evidence="2">The sequence shown here is derived from an EMBL/GenBank/DDBJ whole genome shotgun (WGS) entry which is preliminary data.</text>
</comment>
<dbReference type="EMBL" id="JADLQN010000001">
    <property type="protein sequence ID" value="MBF6353369.1"/>
    <property type="molecule type" value="Genomic_DNA"/>
</dbReference>
<evidence type="ECO:0000259" key="1">
    <source>
        <dbReference type="Pfam" id="PF26059"/>
    </source>
</evidence>
<accession>A0ABS0D925</accession>
<dbReference type="Pfam" id="PF26059">
    <property type="entry name" value="DUF8020"/>
    <property type="match status" value="1"/>
</dbReference>
<sequence length="200" mass="20229">MTAAQAAPTTIVGPKVKTDDLSLTGMVTGHDKGIGYATGVAADGGIVTRLAEGTFVLNPKGTKVLVVNSDGDVIDKWPLTIELRGHVFTLTPKILEDGHRLKLTPATKDGKPLPARAPRPAGAAGAPARAAFLPDAANSDLRNALEAGGFTVGSILGSIFGAAVTLPTGGTASPVGFTVGYIGGGYAGRFVGDCLADFFE</sequence>